<dbReference type="AlphaFoldDB" id="A0A1C4UT42"/>
<dbReference type="EMBL" id="LT607411">
    <property type="protein sequence ID" value="SCE74782.1"/>
    <property type="molecule type" value="Genomic_DNA"/>
</dbReference>
<name>A0A1C4UT42_MICVI</name>
<proteinExistence type="inferred from homology"/>
<dbReference type="Pfam" id="PF00741">
    <property type="entry name" value="Gas_vesicle"/>
    <property type="match status" value="1"/>
</dbReference>
<evidence type="ECO:0000256" key="6">
    <source>
        <dbReference type="SAM" id="MobiDB-lite"/>
    </source>
</evidence>
<comment type="similarity">
    <text evidence="3 4 5">Belongs to the gas vesicle GvpA family.</text>
</comment>
<dbReference type="PANTHER" id="PTHR35344">
    <property type="entry name" value="GAS VESICLE STRUCTURAL PROTEIN 2-RELATED"/>
    <property type="match status" value="1"/>
</dbReference>
<feature type="compositionally biased region" description="Basic and acidic residues" evidence="6">
    <location>
        <begin position="136"/>
        <end position="155"/>
    </location>
</feature>
<dbReference type="GO" id="GO:0012506">
    <property type="term" value="C:vesicle membrane"/>
    <property type="evidence" value="ECO:0007669"/>
    <property type="project" value="InterPro"/>
</dbReference>
<reference evidence="8" key="1">
    <citation type="submission" date="2016-06" db="EMBL/GenBank/DDBJ databases">
        <authorList>
            <person name="Varghese N."/>
            <person name="Submissions Spin"/>
        </authorList>
    </citation>
    <scope>NUCLEOTIDE SEQUENCE [LARGE SCALE GENOMIC DNA]</scope>
    <source>
        <strain evidence="8">DSM 43909</strain>
    </source>
</reference>
<dbReference type="OrthoDB" id="284387at2"/>
<dbReference type="InterPro" id="IPR000638">
    <property type="entry name" value="Gas-vesicle_GvpA-like"/>
</dbReference>
<evidence type="ECO:0000313" key="7">
    <source>
        <dbReference type="EMBL" id="SCE74782.1"/>
    </source>
</evidence>
<evidence type="ECO:0000256" key="2">
    <source>
        <dbReference type="ARBA" id="ARBA00035629"/>
    </source>
</evidence>
<comment type="function">
    <text evidence="4 5">Gas vesicles are hollow, gas filled proteinaceous nanostructures found in some microorganisms. During planktonic growth they allow positioning of the organism at a favorable depth for light or nutrient acquisition. GvpA forms the protein shell.</text>
</comment>
<keyword evidence="1 4" id="KW-0304">Gas vesicle</keyword>
<evidence type="ECO:0000256" key="3">
    <source>
        <dbReference type="ARBA" id="ARBA00035646"/>
    </source>
</evidence>
<dbReference type="GO" id="GO:0033172">
    <property type="term" value="C:gas vesicle shell"/>
    <property type="evidence" value="ECO:0007669"/>
    <property type="project" value="UniProtKB-UniRule"/>
</dbReference>
<dbReference type="PROSITE" id="PS00234">
    <property type="entry name" value="GAS_VESICLE_A_1"/>
    <property type="match status" value="1"/>
</dbReference>
<evidence type="ECO:0000313" key="8">
    <source>
        <dbReference type="Proteomes" id="UP000198242"/>
    </source>
</evidence>
<dbReference type="PROSITE" id="PS00669">
    <property type="entry name" value="GAS_VESICLE_A_2"/>
    <property type="match status" value="1"/>
</dbReference>
<dbReference type="InterPro" id="IPR018493">
    <property type="entry name" value="GvpA-like_CS"/>
</dbReference>
<feature type="region of interest" description="Disordered" evidence="6">
    <location>
        <begin position="121"/>
        <end position="155"/>
    </location>
</feature>
<gene>
    <name evidence="4" type="primary">gvpA</name>
    <name evidence="7" type="ORF">GA0074695_0794</name>
</gene>
<comment type="subunit">
    <text evidence="4 5">The gas vesicle shell is 2 nm thick and consists of a single layer of this protein. It forms helical ribs nearly perpendicular to the long axis of the vesicle.</text>
</comment>
<evidence type="ECO:0000256" key="1">
    <source>
        <dbReference type="ARBA" id="ARBA00022987"/>
    </source>
</evidence>
<dbReference type="GO" id="GO:0005198">
    <property type="term" value="F:structural molecule activity"/>
    <property type="evidence" value="ECO:0007669"/>
    <property type="project" value="InterPro"/>
</dbReference>
<keyword evidence="8" id="KW-1185">Reference proteome</keyword>
<dbReference type="PANTHER" id="PTHR35344:SF4">
    <property type="entry name" value="GAS VESICLE PROTEIN A1"/>
    <property type="match status" value="1"/>
</dbReference>
<accession>A0A1C4UT42</accession>
<evidence type="ECO:0000256" key="4">
    <source>
        <dbReference type="HAMAP-Rule" id="MF_00576"/>
    </source>
</evidence>
<comment type="subcellular location">
    <subcellularLocation>
        <location evidence="2 4 5">Gas vesicle shell</location>
    </subcellularLocation>
</comment>
<dbReference type="InterPro" id="IPR047870">
    <property type="entry name" value="Gas_vesicle_GvpA"/>
</dbReference>
<sequence length="155" mass="16186">MTITTTTGQPDSALERTGGGGGTLADVVETVLDKGVVIDAQVSVAVIGIQLLEINARVVIASVETYLRFAEAVDRLSIVPKQQKGLPDLVEGASGAVTKGRAVSGLGKAAGAIGGAVRDAFSGLDSDASDADAEDDRSRDRGRDRERSHRRERER</sequence>
<evidence type="ECO:0000256" key="5">
    <source>
        <dbReference type="RuleBase" id="RU000632"/>
    </source>
</evidence>
<protein>
    <recommendedName>
        <fullName evidence="4">Gas vesicle protein A</fullName>
        <shortName evidence="4">GVP</shortName>
    </recommendedName>
</protein>
<dbReference type="HAMAP" id="MF_00576">
    <property type="entry name" value="Gas_vesicle_A"/>
    <property type="match status" value="1"/>
</dbReference>
<organism evidence="7 8">
    <name type="scientific">Micromonospora viridifaciens</name>
    <dbReference type="NCBI Taxonomy" id="1881"/>
    <lineage>
        <taxon>Bacteria</taxon>
        <taxon>Bacillati</taxon>
        <taxon>Actinomycetota</taxon>
        <taxon>Actinomycetes</taxon>
        <taxon>Micromonosporales</taxon>
        <taxon>Micromonosporaceae</taxon>
        <taxon>Micromonospora</taxon>
    </lineage>
</organism>
<dbReference type="Proteomes" id="UP000198242">
    <property type="component" value="Chromosome I"/>
</dbReference>
<dbReference type="InterPro" id="IPR050530">
    <property type="entry name" value="GvpA"/>
</dbReference>